<evidence type="ECO:0000313" key="4">
    <source>
        <dbReference type="Proteomes" id="UP000596660"/>
    </source>
</evidence>
<feature type="region of interest" description="Disordered" evidence="1">
    <location>
        <begin position="198"/>
        <end position="236"/>
    </location>
</feature>
<proteinExistence type="predicted"/>
<name>A0A803N1R6_CHEQI</name>
<dbReference type="Pfam" id="PF25042">
    <property type="entry name" value="DUF7787"/>
    <property type="match status" value="1"/>
</dbReference>
<dbReference type="EnsemblPlants" id="AUR62039006-RA">
    <property type="protein sequence ID" value="AUR62039006-RA:cds"/>
    <property type="gene ID" value="AUR62039006"/>
</dbReference>
<organism evidence="3 4">
    <name type="scientific">Chenopodium quinoa</name>
    <name type="common">Quinoa</name>
    <dbReference type="NCBI Taxonomy" id="63459"/>
    <lineage>
        <taxon>Eukaryota</taxon>
        <taxon>Viridiplantae</taxon>
        <taxon>Streptophyta</taxon>
        <taxon>Embryophyta</taxon>
        <taxon>Tracheophyta</taxon>
        <taxon>Spermatophyta</taxon>
        <taxon>Magnoliopsida</taxon>
        <taxon>eudicotyledons</taxon>
        <taxon>Gunneridae</taxon>
        <taxon>Pentapetalae</taxon>
        <taxon>Caryophyllales</taxon>
        <taxon>Chenopodiaceae</taxon>
        <taxon>Chenopodioideae</taxon>
        <taxon>Atripliceae</taxon>
        <taxon>Chenopodium</taxon>
    </lineage>
</organism>
<protein>
    <recommendedName>
        <fullName evidence="2">DUF7787 domain-containing protein</fullName>
    </recommendedName>
</protein>
<feature type="compositionally biased region" description="Polar residues" evidence="1">
    <location>
        <begin position="159"/>
        <end position="178"/>
    </location>
</feature>
<feature type="compositionally biased region" description="Low complexity" evidence="1">
    <location>
        <begin position="205"/>
        <end position="227"/>
    </location>
</feature>
<evidence type="ECO:0000313" key="3">
    <source>
        <dbReference type="EnsemblPlants" id="AUR62039006-RA:cds"/>
    </source>
</evidence>
<feature type="domain" description="DUF7787" evidence="2">
    <location>
        <begin position="32"/>
        <end position="70"/>
    </location>
</feature>
<dbReference type="Gramene" id="AUR62039006-RA">
    <property type="protein sequence ID" value="AUR62039006-RA:cds"/>
    <property type="gene ID" value="AUR62039006"/>
</dbReference>
<dbReference type="Proteomes" id="UP000596660">
    <property type="component" value="Unplaced"/>
</dbReference>
<dbReference type="PANTHER" id="PTHR35096:SF8">
    <property type="entry name" value="OS03G0308600 PROTEIN"/>
    <property type="match status" value="1"/>
</dbReference>
<evidence type="ECO:0000259" key="2">
    <source>
        <dbReference type="Pfam" id="PF25042"/>
    </source>
</evidence>
<accession>A0A803N1R6</accession>
<dbReference type="PANTHER" id="PTHR35096">
    <property type="entry name" value="BNAA08G28570D PROTEIN"/>
    <property type="match status" value="1"/>
</dbReference>
<gene>
    <name evidence="3" type="primary">LOC110685892</name>
</gene>
<dbReference type="GeneID" id="110685892"/>
<sequence>MAMVSPVAEQLHNHNHHTHMTEQMINFKLKERKQLSLENYLSFLQSADSANFTANQLNMIISIHGFKKKAEEALKQLEPIDAARSTLTEDISSSIKANMDFNEAIKDLKALNWQECSITSFKSIKPENDKLVLVSPSTATTTKSGSLKAKKKPKLASSMISSGSVPNDSGGSGTSQSLVPVFPSATATKMRKTVKRQKLASLTESSCSGPSIDSGSASGGCSSSSLSAGGGKRGGGKKMLHAIVCLGAN</sequence>
<dbReference type="AlphaFoldDB" id="A0A803N1R6"/>
<dbReference type="InterPro" id="IPR056689">
    <property type="entry name" value="DUF7787"/>
</dbReference>
<feature type="region of interest" description="Disordered" evidence="1">
    <location>
        <begin position="141"/>
        <end position="178"/>
    </location>
</feature>
<dbReference type="RefSeq" id="XP_021718144.1">
    <property type="nucleotide sequence ID" value="XM_021862452.1"/>
</dbReference>
<reference evidence="3" key="2">
    <citation type="submission" date="2021-03" db="UniProtKB">
        <authorList>
            <consortium name="EnsemblPlants"/>
        </authorList>
    </citation>
    <scope>IDENTIFICATION</scope>
</reference>
<keyword evidence="4" id="KW-1185">Reference proteome</keyword>
<dbReference type="OMA" id="QECSITS"/>
<evidence type="ECO:0000256" key="1">
    <source>
        <dbReference type="SAM" id="MobiDB-lite"/>
    </source>
</evidence>
<reference evidence="3" key="1">
    <citation type="journal article" date="2017" name="Nature">
        <title>The genome of Chenopodium quinoa.</title>
        <authorList>
            <person name="Jarvis D.E."/>
            <person name="Ho Y.S."/>
            <person name="Lightfoot D.J."/>
            <person name="Schmoeckel S.M."/>
            <person name="Li B."/>
            <person name="Borm T.J.A."/>
            <person name="Ohyanagi H."/>
            <person name="Mineta K."/>
            <person name="Michell C.T."/>
            <person name="Saber N."/>
            <person name="Kharbatia N.M."/>
            <person name="Rupper R.R."/>
            <person name="Sharp A.R."/>
            <person name="Dally N."/>
            <person name="Boughton B.A."/>
            <person name="Woo Y.H."/>
            <person name="Gao G."/>
            <person name="Schijlen E.G.W.M."/>
            <person name="Guo X."/>
            <person name="Momin A.A."/>
            <person name="Negrao S."/>
            <person name="Al-Babili S."/>
            <person name="Gehring C."/>
            <person name="Roessner U."/>
            <person name="Jung C."/>
            <person name="Murphy K."/>
            <person name="Arold S.T."/>
            <person name="Gojobori T."/>
            <person name="van der Linden C.G."/>
            <person name="van Loo E.N."/>
            <person name="Jellen E.N."/>
            <person name="Maughan P.J."/>
            <person name="Tester M."/>
        </authorList>
    </citation>
    <scope>NUCLEOTIDE SEQUENCE [LARGE SCALE GENOMIC DNA]</scope>
    <source>
        <strain evidence="3">cv. PI 614886</strain>
    </source>
</reference>